<dbReference type="EMBL" id="FR824134">
    <property type="protein sequence ID" value="CCA20238.1"/>
    <property type="molecule type" value="Genomic_DNA"/>
</dbReference>
<dbReference type="PROSITE" id="PS50011">
    <property type="entry name" value="PROTEIN_KINASE_DOM"/>
    <property type="match status" value="1"/>
</dbReference>
<dbReference type="PANTHER" id="PTHR22967:SF92">
    <property type="entry name" value="LD17053P"/>
    <property type="match status" value="1"/>
</dbReference>
<feature type="compositionally biased region" description="Basic and acidic residues" evidence="2">
    <location>
        <begin position="125"/>
        <end position="140"/>
    </location>
</feature>
<dbReference type="PANTHER" id="PTHR22967">
    <property type="entry name" value="SERINE/THREONINE PROTEIN KINASE"/>
    <property type="match status" value="1"/>
</dbReference>
<dbReference type="Pfam" id="PF00069">
    <property type="entry name" value="Pkinase"/>
    <property type="match status" value="1"/>
</dbReference>
<reference evidence="4" key="2">
    <citation type="submission" date="2011-02" db="EMBL/GenBank/DDBJ databases">
        <authorList>
            <person name="MacLean D."/>
        </authorList>
    </citation>
    <scope>NUCLEOTIDE SEQUENCE</scope>
</reference>
<dbReference type="HOGENOM" id="CLU_502904_0_0_1"/>
<accession>F0WGA3</accession>
<proteinExistence type="predicted"/>
<sequence>MRCFVLYQVTGEDVEPVSFESSETEYNAFKMEAPTAEILLKDLQIAFPLGSNFHFSFQNEFGVYIDLLTPDAAVPLLANSTIIARATPLLSTPLYVCDGQECKVHVTEWEATEAKIKSCTQKTNNYKDEKEEAAKQDRKWRTQSADCTRKDASHASKSMSSPANNLEDRHSIENSKSEDRGSRGFLRKQTVQAYDFAKGMSTDEAKKLAAETAKKAKRWGGSLLSSLNATINTAKGATRIETLRIGDTDVSVSRTISESPTKQLQLVQTSQNGDNMIAKRALVQSEEDERKNSFELGIYRSVKHINLIPLIDYGEIRSCQVESLFLFPYFDRGNLWNAIAAAKTSSSPLWPFNQRVALHLFHGICSGVLSLHRAGYCHMALAPQSILLSASPSMGEDYLSCIPIVTNMEHCMLLGATITLHGASLDGGESGTHQNNYTAPELANPSGDTILDGQSDVWSLGCILYALAFGAELIEQLPQNADGQYESKNLQFQSESGNGVRHRNALFTQDFCDFIRDMVAYKAEERPTLLDVLEFTTELLNG</sequence>
<keyword evidence="1" id="KW-0547">Nucleotide-binding</keyword>
<feature type="compositionally biased region" description="Basic and acidic residues" evidence="2">
    <location>
        <begin position="166"/>
        <end position="182"/>
    </location>
</feature>
<feature type="domain" description="Protein kinase" evidence="3">
    <location>
        <begin position="250"/>
        <end position="540"/>
    </location>
</feature>
<keyword evidence="4" id="KW-0808">Transferase</keyword>
<dbReference type="GO" id="GO:0004674">
    <property type="term" value="F:protein serine/threonine kinase activity"/>
    <property type="evidence" value="ECO:0007669"/>
    <property type="project" value="TreeGrafter"/>
</dbReference>
<name>F0WGA3_9STRA</name>
<evidence type="ECO:0000256" key="2">
    <source>
        <dbReference type="SAM" id="MobiDB-lite"/>
    </source>
</evidence>
<keyword evidence="4" id="KW-0418">Kinase</keyword>
<reference evidence="4" key="1">
    <citation type="journal article" date="2011" name="PLoS Biol.">
        <title>Gene gain and loss during evolution of obligate parasitism in the white rust pathogen of Arabidopsis thaliana.</title>
        <authorList>
            <person name="Kemen E."/>
            <person name="Gardiner A."/>
            <person name="Schultz-Larsen T."/>
            <person name="Kemen A.C."/>
            <person name="Balmuth A.L."/>
            <person name="Robert-Seilaniantz A."/>
            <person name="Bailey K."/>
            <person name="Holub E."/>
            <person name="Studholme D.J."/>
            <person name="Maclean D."/>
            <person name="Jones J.D."/>
        </authorList>
    </citation>
    <scope>NUCLEOTIDE SEQUENCE</scope>
</reference>
<evidence type="ECO:0000313" key="4">
    <source>
        <dbReference type="EMBL" id="CCA20238.1"/>
    </source>
</evidence>
<gene>
    <name evidence="4" type="primary">AlNc14C89G5633</name>
    <name evidence="4" type="ORF">ALNC14_063810</name>
</gene>
<dbReference type="GO" id="GO:0005524">
    <property type="term" value="F:ATP binding"/>
    <property type="evidence" value="ECO:0007669"/>
    <property type="project" value="InterPro"/>
</dbReference>
<dbReference type="SMART" id="SM00220">
    <property type="entry name" value="S_TKc"/>
    <property type="match status" value="1"/>
</dbReference>
<evidence type="ECO:0000256" key="1">
    <source>
        <dbReference type="ARBA" id="ARBA00022741"/>
    </source>
</evidence>
<dbReference type="InterPro" id="IPR011009">
    <property type="entry name" value="Kinase-like_dom_sf"/>
</dbReference>
<dbReference type="AlphaFoldDB" id="F0WGA3"/>
<feature type="region of interest" description="Disordered" evidence="2">
    <location>
        <begin position="125"/>
        <end position="184"/>
    </location>
</feature>
<dbReference type="InterPro" id="IPR000719">
    <property type="entry name" value="Prot_kinase_dom"/>
</dbReference>
<protein>
    <submittedName>
        <fullName evidence="4">Protein kinase putative</fullName>
    </submittedName>
</protein>
<feature type="compositionally biased region" description="Polar residues" evidence="2">
    <location>
        <begin position="155"/>
        <end position="164"/>
    </location>
</feature>
<dbReference type="Gene3D" id="1.10.510.10">
    <property type="entry name" value="Transferase(Phosphotransferase) domain 1"/>
    <property type="match status" value="1"/>
</dbReference>
<evidence type="ECO:0000259" key="3">
    <source>
        <dbReference type="PROSITE" id="PS50011"/>
    </source>
</evidence>
<dbReference type="SUPFAM" id="SSF56112">
    <property type="entry name" value="Protein kinase-like (PK-like)"/>
    <property type="match status" value="1"/>
</dbReference>
<organism evidence="4">
    <name type="scientific">Albugo laibachii Nc14</name>
    <dbReference type="NCBI Taxonomy" id="890382"/>
    <lineage>
        <taxon>Eukaryota</taxon>
        <taxon>Sar</taxon>
        <taxon>Stramenopiles</taxon>
        <taxon>Oomycota</taxon>
        <taxon>Peronosporomycetes</taxon>
        <taxon>Albuginales</taxon>
        <taxon>Albuginaceae</taxon>
        <taxon>Albugo</taxon>
    </lineage>
</organism>
<dbReference type="GO" id="GO:0005737">
    <property type="term" value="C:cytoplasm"/>
    <property type="evidence" value="ECO:0007669"/>
    <property type="project" value="TreeGrafter"/>
</dbReference>